<dbReference type="AlphaFoldDB" id="T0Z0M5"/>
<sequence length="342" mass="36761">MSGYFASAAQILITFAFGAVMALFVLRLLAELARVNFYNPICQFLFRATHVLVTPLRRFVPSVRRASLAPLLLAYVAAVLKMLLLMLLAGVLPHVPGLLLLAVADLLDFVLVLYMGIIFAAALMGMFAVEDQHPLVPFINQIAAPALRPLRRVVPLLGWAGFLADDRHSVDLAGTRAAGAAAVRFRAASGAGYLRSPMRNRARLVLLGLLLTLPLSTLRAADAVKTQGYAIYYSAVATDTIPMQVAARHGLRRAADEGVVNISVMRGPDAARGTPVAAMVRGAAYTLLGKRLALNFRAIDGAGMVYYLATLRIPRPDTLRFVLTVTPVGGAPIAVDFSRDFP</sequence>
<reference evidence="3" key="2">
    <citation type="journal article" date="2014" name="ISME J.">
        <title>Microbial stratification in low pH oxic and suboxic macroscopic growths along an acid mine drainage.</title>
        <authorList>
            <person name="Mendez-Garcia C."/>
            <person name="Mesa V."/>
            <person name="Sprenger R.R."/>
            <person name="Richter M."/>
            <person name="Diez M.S."/>
            <person name="Solano J."/>
            <person name="Bargiela R."/>
            <person name="Golyshina O.V."/>
            <person name="Manteca A."/>
            <person name="Ramos J.L."/>
            <person name="Gallego J.R."/>
            <person name="Llorente I."/>
            <person name="Martins Dos Santos V.A."/>
            <person name="Jensen O.N."/>
            <person name="Pelaez A.I."/>
            <person name="Sanchez J."/>
            <person name="Ferrer M."/>
        </authorList>
    </citation>
    <scope>NUCLEOTIDE SEQUENCE</scope>
</reference>
<feature type="transmembrane region" description="Helical" evidence="1">
    <location>
        <begin position="109"/>
        <end position="129"/>
    </location>
</feature>
<evidence type="ECO:0000256" key="1">
    <source>
        <dbReference type="SAM" id="Phobius"/>
    </source>
</evidence>
<dbReference type="InterPro" id="IPR003425">
    <property type="entry name" value="CCB3/YggT"/>
</dbReference>
<evidence type="ECO:0000313" key="3">
    <source>
        <dbReference type="EMBL" id="EQD37732.1"/>
    </source>
</evidence>
<feature type="transmembrane region" description="Helical" evidence="1">
    <location>
        <begin position="12"/>
        <end position="30"/>
    </location>
</feature>
<feature type="domain" description="DUF4426" evidence="2">
    <location>
        <begin position="226"/>
        <end position="341"/>
    </location>
</feature>
<name>T0Z0M5_9ZZZZ</name>
<feature type="transmembrane region" description="Helical" evidence="1">
    <location>
        <begin position="204"/>
        <end position="221"/>
    </location>
</feature>
<keyword evidence="1" id="KW-0472">Membrane</keyword>
<dbReference type="Pfam" id="PF14467">
    <property type="entry name" value="DUF4426"/>
    <property type="match status" value="1"/>
</dbReference>
<proteinExistence type="predicted"/>
<gene>
    <name evidence="3" type="ORF">B1B_16005</name>
</gene>
<protein>
    <recommendedName>
        <fullName evidence="2">DUF4426 domain-containing protein</fullName>
    </recommendedName>
</protein>
<organism evidence="3">
    <name type="scientific">mine drainage metagenome</name>
    <dbReference type="NCBI Taxonomy" id="410659"/>
    <lineage>
        <taxon>unclassified sequences</taxon>
        <taxon>metagenomes</taxon>
        <taxon>ecological metagenomes</taxon>
    </lineage>
</organism>
<feature type="transmembrane region" description="Helical" evidence="1">
    <location>
        <begin position="68"/>
        <end position="89"/>
    </location>
</feature>
<comment type="caution">
    <text evidence="3">The sequence shown here is derived from an EMBL/GenBank/DDBJ whole genome shotgun (WGS) entry which is preliminary data.</text>
</comment>
<reference evidence="3" key="1">
    <citation type="submission" date="2013-08" db="EMBL/GenBank/DDBJ databases">
        <authorList>
            <person name="Mendez C."/>
            <person name="Richter M."/>
            <person name="Ferrer M."/>
            <person name="Sanchez J."/>
        </authorList>
    </citation>
    <scope>NUCLEOTIDE SEQUENCE</scope>
</reference>
<keyword evidence="1" id="KW-1133">Transmembrane helix</keyword>
<dbReference type="EMBL" id="AUZY01010644">
    <property type="protein sequence ID" value="EQD37732.1"/>
    <property type="molecule type" value="Genomic_DNA"/>
</dbReference>
<dbReference type="InterPro" id="IPR025218">
    <property type="entry name" value="DUF4426"/>
</dbReference>
<accession>T0Z0M5</accession>
<dbReference type="Gene3D" id="2.60.40.3340">
    <property type="entry name" value="Domain of unknown function DUF4426"/>
    <property type="match status" value="1"/>
</dbReference>
<dbReference type="GO" id="GO:0016020">
    <property type="term" value="C:membrane"/>
    <property type="evidence" value="ECO:0007669"/>
    <property type="project" value="InterPro"/>
</dbReference>
<dbReference type="Pfam" id="PF02325">
    <property type="entry name" value="CCB3_YggT"/>
    <property type="match status" value="2"/>
</dbReference>
<keyword evidence="1" id="KW-0812">Transmembrane</keyword>
<evidence type="ECO:0000259" key="2">
    <source>
        <dbReference type="Pfam" id="PF14467"/>
    </source>
</evidence>